<sequence>MTQKGKLYIVATPIGNMDDITIRAVKTLENADIIAAEDTRHTARLLSYHNIGTKLISCHEHNEAQKSGELVKRLEIGDSVALVSDAGTPLVSDPGYRLIQAALEKDIQIIPIPGVSAAITALSASGLPTDSFTFSGFPPKKSGKRLSWLEDLKNVSHTLIFYESPRRIMDFIQEIIEIMGDRYAVLSREMTKVYEEFIRGSLSEILDILKTRDSIKGECTLLITGNQNNDTVSMETLAAEIEKALILENRKISEISKTISKKYGLSKNIVYEQALIIQNKRNENG</sequence>
<dbReference type="FunFam" id="3.40.1010.10:FF:000002">
    <property type="entry name" value="Ribosomal RNA small subunit methyltransferase I"/>
    <property type="match status" value="1"/>
</dbReference>
<dbReference type="InterPro" id="IPR035996">
    <property type="entry name" value="4pyrrol_Methylase_sf"/>
</dbReference>
<evidence type="ECO:0000313" key="8">
    <source>
        <dbReference type="EMBL" id="QTA80900.1"/>
    </source>
</evidence>
<gene>
    <name evidence="6 8" type="primary">rsmI</name>
    <name evidence="8" type="ORF">dnl_32160</name>
</gene>
<dbReference type="InterPro" id="IPR014776">
    <property type="entry name" value="4pyrrole_Mease_sub2"/>
</dbReference>
<comment type="similarity">
    <text evidence="6">Belongs to the methyltransferase superfamily. RsmI family.</text>
</comment>
<dbReference type="Proteomes" id="UP000663720">
    <property type="component" value="Chromosome"/>
</dbReference>
<protein>
    <recommendedName>
        <fullName evidence="6">Ribosomal RNA small subunit methyltransferase I</fullName>
        <ecNumber evidence="6">2.1.1.198</ecNumber>
    </recommendedName>
    <alternativeName>
        <fullName evidence="6">16S rRNA 2'-O-ribose C1402 methyltransferase</fullName>
    </alternativeName>
    <alternativeName>
        <fullName evidence="6">rRNA (cytidine-2'-O-)-methyltransferase RsmI</fullName>
    </alternativeName>
</protein>
<keyword evidence="1 6" id="KW-0963">Cytoplasm</keyword>
<organism evidence="8 9">
    <name type="scientific">Desulfonema limicola</name>
    <dbReference type="NCBI Taxonomy" id="45656"/>
    <lineage>
        <taxon>Bacteria</taxon>
        <taxon>Pseudomonadati</taxon>
        <taxon>Thermodesulfobacteriota</taxon>
        <taxon>Desulfobacteria</taxon>
        <taxon>Desulfobacterales</taxon>
        <taxon>Desulfococcaceae</taxon>
        <taxon>Desulfonema</taxon>
    </lineage>
</organism>
<comment type="catalytic activity">
    <reaction evidence="6">
        <text>cytidine(1402) in 16S rRNA + S-adenosyl-L-methionine = 2'-O-methylcytidine(1402) in 16S rRNA + S-adenosyl-L-homocysteine + H(+)</text>
        <dbReference type="Rhea" id="RHEA:42924"/>
        <dbReference type="Rhea" id="RHEA-COMP:10285"/>
        <dbReference type="Rhea" id="RHEA-COMP:10286"/>
        <dbReference type="ChEBI" id="CHEBI:15378"/>
        <dbReference type="ChEBI" id="CHEBI:57856"/>
        <dbReference type="ChEBI" id="CHEBI:59789"/>
        <dbReference type="ChEBI" id="CHEBI:74495"/>
        <dbReference type="ChEBI" id="CHEBI:82748"/>
        <dbReference type="EC" id="2.1.1.198"/>
    </reaction>
</comment>
<dbReference type="InterPro" id="IPR000878">
    <property type="entry name" value="4pyrrol_Mease"/>
</dbReference>
<dbReference type="PANTHER" id="PTHR46111:SF1">
    <property type="entry name" value="RIBOSOMAL RNA SMALL SUBUNIT METHYLTRANSFERASE I"/>
    <property type="match status" value="1"/>
</dbReference>
<dbReference type="SUPFAM" id="SSF53790">
    <property type="entry name" value="Tetrapyrrole methylase"/>
    <property type="match status" value="1"/>
</dbReference>
<dbReference type="EMBL" id="CP061799">
    <property type="protein sequence ID" value="QTA80900.1"/>
    <property type="molecule type" value="Genomic_DNA"/>
</dbReference>
<dbReference type="HAMAP" id="MF_01877">
    <property type="entry name" value="16SrRNA_methyltr_I"/>
    <property type="match status" value="1"/>
</dbReference>
<dbReference type="CDD" id="cd11648">
    <property type="entry name" value="RsmI"/>
    <property type="match status" value="1"/>
</dbReference>
<dbReference type="InterPro" id="IPR008189">
    <property type="entry name" value="rRNA_ssu_MeTfrase_I"/>
</dbReference>
<dbReference type="Gene3D" id="3.40.1010.10">
    <property type="entry name" value="Cobalt-precorrin-4 Transmethylase, Domain 1"/>
    <property type="match status" value="1"/>
</dbReference>
<evidence type="ECO:0000256" key="3">
    <source>
        <dbReference type="ARBA" id="ARBA00022603"/>
    </source>
</evidence>
<keyword evidence="4 6" id="KW-0808">Transferase</keyword>
<accession>A0A975B974</accession>
<evidence type="ECO:0000256" key="4">
    <source>
        <dbReference type="ARBA" id="ARBA00022679"/>
    </source>
</evidence>
<keyword evidence="9" id="KW-1185">Reference proteome</keyword>
<keyword evidence="2 6" id="KW-0698">rRNA processing</keyword>
<dbReference type="EC" id="2.1.1.198" evidence="6"/>
<name>A0A975B974_9BACT</name>
<dbReference type="NCBIfam" id="TIGR00096">
    <property type="entry name" value="16S rRNA (cytidine(1402)-2'-O)-methyltransferase"/>
    <property type="match status" value="1"/>
</dbReference>
<dbReference type="KEGG" id="dli:dnl_32160"/>
<evidence type="ECO:0000256" key="2">
    <source>
        <dbReference type="ARBA" id="ARBA00022552"/>
    </source>
</evidence>
<comment type="subcellular location">
    <subcellularLocation>
        <location evidence="6">Cytoplasm</location>
    </subcellularLocation>
</comment>
<dbReference type="GO" id="GO:0005737">
    <property type="term" value="C:cytoplasm"/>
    <property type="evidence" value="ECO:0007669"/>
    <property type="project" value="UniProtKB-SubCell"/>
</dbReference>
<dbReference type="Gene3D" id="3.30.950.10">
    <property type="entry name" value="Methyltransferase, Cobalt-precorrin-4 Transmethylase, Domain 2"/>
    <property type="match status" value="1"/>
</dbReference>
<dbReference type="PIRSF" id="PIRSF005917">
    <property type="entry name" value="MTase_YraL"/>
    <property type="match status" value="1"/>
</dbReference>
<evidence type="ECO:0000259" key="7">
    <source>
        <dbReference type="Pfam" id="PF00590"/>
    </source>
</evidence>
<dbReference type="AlphaFoldDB" id="A0A975B974"/>
<dbReference type="InterPro" id="IPR018063">
    <property type="entry name" value="SAM_MeTrfase_RsmI_CS"/>
</dbReference>
<keyword evidence="3 6" id="KW-0489">Methyltransferase</keyword>
<keyword evidence="5 6" id="KW-0949">S-adenosyl-L-methionine</keyword>
<feature type="domain" description="Tetrapyrrole methylase" evidence="7">
    <location>
        <begin position="6"/>
        <end position="205"/>
    </location>
</feature>
<dbReference type="InterPro" id="IPR014777">
    <property type="entry name" value="4pyrrole_Mease_sub1"/>
</dbReference>
<comment type="function">
    <text evidence="6">Catalyzes the 2'-O-methylation of the ribose of cytidine 1402 (C1402) in 16S rRNA.</text>
</comment>
<evidence type="ECO:0000256" key="6">
    <source>
        <dbReference type="HAMAP-Rule" id="MF_01877"/>
    </source>
</evidence>
<reference evidence="8" key="1">
    <citation type="journal article" date="2021" name="Microb. Physiol.">
        <title>Proteogenomic Insights into the Physiology of Marine, Sulfate-Reducing, Filamentous Desulfonema limicola and Desulfonema magnum.</title>
        <authorList>
            <person name="Schnaars V."/>
            <person name="Wohlbrand L."/>
            <person name="Scheve S."/>
            <person name="Hinrichs C."/>
            <person name="Reinhardt R."/>
            <person name="Rabus R."/>
        </authorList>
    </citation>
    <scope>NUCLEOTIDE SEQUENCE</scope>
    <source>
        <strain evidence="8">5ac10</strain>
    </source>
</reference>
<dbReference type="RefSeq" id="WP_207692458.1">
    <property type="nucleotide sequence ID" value="NZ_CP061799.1"/>
</dbReference>
<dbReference type="Pfam" id="PF00590">
    <property type="entry name" value="TP_methylase"/>
    <property type="match status" value="1"/>
</dbReference>
<evidence type="ECO:0000313" key="9">
    <source>
        <dbReference type="Proteomes" id="UP000663720"/>
    </source>
</evidence>
<proteinExistence type="inferred from homology"/>
<evidence type="ECO:0000256" key="5">
    <source>
        <dbReference type="ARBA" id="ARBA00022691"/>
    </source>
</evidence>
<dbReference type="GO" id="GO:0070677">
    <property type="term" value="F:rRNA (cytosine-2'-O-)-methyltransferase activity"/>
    <property type="evidence" value="ECO:0007669"/>
    <property type="project" value="UniProtKB-UniRule"/>
</dbReference>
<dbReference type="FunFam" id="3.30.950.10:FF:000002">
    <property type="entry name" value="Ribosomal RNA small subunit methyltransferase I"/>
    <property type="match status" value="1"/>
</dbReference>
<evidence type="ECO:0000256" key="1">
    <source>
        <dbReference type="ARBA" id="ARBA00022490"/>
    </source>
</evidence>
<dbReference type="PROSITE" id="PS01296">
    <property type="entry name" value="RSMI"/>
    <property type="match status" value="1"/>
</dbReference>
<dbReference type="PANTHER" id="PTHR46111">
    <property type="entry name" value="RIBOSOMAL RNA SMALL SUBUNIT METHYLTRANSFERASE I"/>
    <property type="match status" value="1"/>
</dbReference>